<dbReference type="STRING" id="1987383.A5844_001876"/>
<evidence type="ECO:0000256" key="2">
    <source>
        <dbReference type="PROSITE-ProRule" id="PRU00335"/>
    </source>
</evidence>
<feature type="domain" description="HTH tetR-type" evidence="3">
    <location>
        <begin position="10"/>
        <end position="70"/>
    </location>
</feature>
<protein>
    <recommendedName>
        <fullName evidence="3">HTH tetR-type domain-containing protein</fullName>
    </recommendedName>
</protein>
<evidence type="ECO:0000313" key="5">
    <source>
        <dbReference type="Proteomes" id="UP000194933"/>
    </source>
</evidence>
<dbReference type="InterPro" id="IPR050624">
    <property type="entry name" value="HTH-type_Tx_Regulator"/>
</dbReference>
<feature type="DNA-binding region" description="H-T-H motif" evidence="2">
    <location>
        <begin position="33"/>
        <end position="52"/>
    </location>
</feature>
<keyword evidence="1 2" id="KW-0238">DNA-binding</keyword>
<dbReference type="Gene3D" id="1.10.357.10">
    <property type="entry name" value="Tetracycline Repressor, domain 2"/>
    <property type="match status" value="1"/>
</dbReference>
<dbReference type="InterPro" id="IPR001647">
    <property type="entry name" value="HTH_TetR"/>
</dbReference>
<dbReference type="Proteomes" id="UP000194933">
    <property type="component" value="Unassembled WGS sequence"/>
</dbReference>
<dbReference type="EMBL" id="NGMO01000003">
    <property type="protein sequence ID" value="OTP10178.1"/>
    <property type="molecule type" value="Genomic_DNA"/>
</dbReference>
<name>A0A242JXY5_9ENTE</name>
<dbReference type="Pfam" id="PF00440">
    <property type="entry name" value="TetR_N"/>
    <property type="match status" value="1"/>
</dbReference>
<sequence>MNGFEKRTQEKKQRVLNTTFNRMNSEMGIANVTIEEVAKEAGVGKTSIFNYFGSKEQLIQEVFKQFLTEMRNSAREIMTQHLPFEETMIAMSQNKIKYLEGVHKQFYLDLMDFYTDKNNGSFSKLMEEYTNESFSMMLDLFHQGRKEGKVDIKYSDEFLLLYFQALVEGIASPLIYEKILPYTPEWTEVLIKGLAPSNK</sequence>
<comment type="caution">
    <text evidence="4">The sequence shown here is derived from an EMBL/GenBank/DDBJ whole genome shotgun (WGS) entry which is preliminary data.</text>
</comment>
<proteinExistence type="predicted"/>
<dbReference type="RefSeq" id="WP_086284951.1">
    <property type="nucleotide sequence ID" value="NZ_NGMO01000003.1"/>
</dbReference>
<dbReference type="InterPro" id="IPR023772">
    <property type="entry name" value="DNA-bd_HTH_TetR-type_CS"/>
</dbReference>
<dbReference type="InterPro" id="IPR009057">
    <property type="entry name" value="Homeodomain-like_sf"/>
</dbReference>
<organism evidence="4 5">
    <name type="scientific">Candidatus Enterococcus wittei</name>
    <dbReference type="NCBI Taxonomy" id="1987383"/>
    <lineage>
        <taxon>Bacteria</taxon>
        <taxon>Bacillati</taxon>
        <taxon>Bacillota</taxon>
        <taxon>Bacilli</taxon>
        <taxon>Lactobacillales</taxon>
        <taxon>Enterococcaceae</taxon>
        <taxon>Enterococcus</taxon>
    </lineage>
</organism>
<dbReference type="GO" id="GO:0003677">
    <property type="term" value="F:DNA binding"/>
    <property type="evidence" value="ECO:0007669"/>
    <property type="project" value="UniProtKB-UniRule"/>
</dbReference>
<accession>A0A242JXY5</accession>
<dbReference type="AlphaFoldDB" id="A0A242JXY5"/>
<dbReference type="SUPFAM" id="SSF46689">
    <property type="entry name" value="Homeodomain-like"/>
    <property type="match status" value="1"/>
</dbReference>
<dbReference type="PANTHER" id="PTHR43479:SF11">
    <property type="entry name" value="ACREF_ENVCD OPERON REPRESSOR-RELATED"/>
    <property type="match status" value="1"/>
</dbReference>
<reference evidence="4 5" key="1">
    <citation type="submission" date="2017-05" db="EMBL/GenBank/DDBJ databases">
        <title>The Genome Sequence of Enterococcus sp. 10A9_DIV0425.</title>
        <authorList>
            <consortium name="The Broad Institute Genomics Platform"/>
            <consortium name="The Broad Institute Genomic Center for Infectious Diseases"/>
            <person name="Earl A."/>
            <person name="Manson A."/>
            <person name="Schwartman J."/>
            <person name="Gilmore M."/>
            <person name="Abouelleil A."/>
            <person name="Cao P."/>
            <person name="Chapman S."/>
            <person name="Cusick C."/>
            <person name="Shea T."/>
            <person name="Young S."/>
            <person name="Neafsey D."/>
            <person name="Nusbaum C."/>
            <person name="Birren B."/>
        </authorList>
    </citation>
    <scope>NUCLEOTIDE SEQUENCE [LARGE SCALE GENOMIC DNA]</scope>
    <source>
        <strain evidence="4 5">10A9_DIV0425</strain>
    </source>
</reference>
<evidence type="ECO:0000256" key="1">
    <source>
        <dbReference type="ARBA" id="ARBA00023125"/>
    </source>
</evidence>
<dbReference type="PROSITE" id="PS50977">
    <property type="entry name" value="HTH_TETR_2"/>
    <property type="match status" value="1"/>
</dbReference>
<dbReference type="PANTHER" id="PTHR43479">
    <property type="entry name" value="ACREF/ENVCD OPERON REPRESSOR-RELATED"/>
    <property type="match status" value="1"/>
</dbReference>
<dbReference type="PROSITE" id="PS01081">
    <property type="entry name" value="HTH_TETR_1"/>
    <property type="match status" value="1"/>
</dbReference>
<keyword evidence="5" id="KW-1185">Reference proteome</keyword>
<evidence type="ECO:0000313" key="4">
    <source>
        <dbReference type="EMBL" id="OTP10178.1"/>
    </source>
</evidence>
<gene>
    <name evidence="4" type="ORF">A5844_001876</name>
</gene>
<evidence type="ECO:0000259" key="3">
    <source>
        <dbReference type="PROSITE" id="PS50977"/>
    </source>
</evidence>